<evidence type="ECO:0000259" key="8">
    <source>
        <dbReference type="Pfam" id="PF01794"/>
    </source>
</evidence>
<evidence type="ECO:0000256" key="3">
    <source>
        <dbReference type="ARBA" id="ARBA00022692"/>
    </source>
</evidence>
<feature type="transmembrane region" description="Helical" evidence="7">
    <location>
        <begin position="45"/>
        <end position="63"/>
    </location>
</feature>
<evidence type="ECO:0000256" key="6">
    <source>
        <dbReference type="ARBA" id="ARBA00023136"/>
    </source>
</evidence>
<evidence type="ECO:0000256" key="1">
    <source>
        <dbReference type="ARBA" id="ARBA00004141"/>
    </source>
</evidence>
<evidence type="ECO:0000313" key="10">
    <source>
        <dbReference type="Proteomes" id="UP001477870"/>
    </source>
</evidence>
<keyword evidence="3 7" id="KW-0812">Transmembrane</keyword>
<evidence type="ECO:0000256" key="5">
    <source>
        <dbReference type="ARBA" id="ARBA00023004"/>
    </source>
</evidence>
<dbReference type="Proteomes" id="UP001477870">
    <property type="component" value="Unassembled WGS sequence"/>
</dbReference>
<evidence type="ECO:0000256" key="7">
    <source>
        <dbReference type="SAM" id="Phobius"/>
    </source>
</evidence>
<organism evidence="9 10">
    <name type="scientific">Ahrensia kielensis</name>
    <dbReference type="NCBI Taxonomy" id="76980"/>
    <lineage>
        <taxon>Bacteria</taxon>
        <taxon>Pseudomonadati</taxon>
        <taxon>Pseudomonadota</taxon>
        <taxon>Alphaproteobacteria</taxon>
        <taxon>Hyphomicrobiales</taxon>
        <taxon>Ahrensiaceae</taxon>
        <taxon>Ahrensia</taxon>
    </lineage>
</organism>
<sequence>MNTLKQLIKSPYFLWILLTIPAIPMVTGALSGDNLEPLLHPTGEFAARFMIVAMIATPLRMLFPTSSVPLWFAKNRRYFGVAAAGYAALHTLFYVLDLGSLQRILAEITETGIWTGWLAMAIFVPLAITSNDASIKFMKRRWKTLQRFVYPAAILTLVHGLFVANEIGGALVHFIPLAALEIYRIWKLQQKRVAHQVNA</sequence>
<evidence type="ECO:0000256" key="2">
    <source>
        <dbReference type="ARBA" id="ARBA00022448"/>
    </source>
</evidence>
<keyword evidence="6 7" id="KW-0472">Membrane</keyword>
<dbReference type="PANTHER" id="PTHR36964">
    <property type="entry name" value="PROTEIN-METHIONINE-SULFOXIDE REDUCTASE HEME-BINDING SUBUNIT MSRQ"/>
    <property type="match status" value="1"/>
</dbReference>
<dbReference type="InterPro" id="IPR022837">
    <property type="entry name" value="MsrQ-like"/>
</dbReference>
<dbReference type="InterPro" id="IPR013130">
    <property type="entry name" value="Fe3_Rdtase_TM_dom"/>
</dbReference>
<comment type="subcellular location">
    <subcellularLocation>
        <location evidence="1">Membrane</location>
        <topology evidence="1">Multi-pass membrane protein</topology>
    </subcellularLocation>
</comment>
<accession>A0ABU9T1S1</accession>
<gene>
    <name evidence="9" type="ORF">WNY59_00565</name>
</gene>
<reference evidence="9 10" key="1">
    <citation type="submission" date="2024-03" db="EMBL/GenBank/DDBJ databases">
        <title>Community enrichment and isolation of bacterial strains for fucoidan degradation.</title>
        <authorList>
            <person name="Sichert A."/>
        </authorList>
    </citation>
    <scope>NUCLEOTIDE SEQUENCE [LARGE SCALE GENOMIC DNA]</scope>
    <source>
        <strain evidence="9 10">AS62</strain>
    </source>
</reference>
<feature type="transmembrane region" description="Helical" evidence="7">
    <location>
        <begin position="75"/>
        <end position="96"/>
    </location>
</feature>
<evidence type="ECO:0000256" key="4">
    <source>
        <dbReference type="ARBA" id="ARBA00022989"/>
    </source>
</evidence>
<name>A0ABU9T1S1_9HYPH</name>
<dbReference type="PANTHER" id="PTHR36964:SF1">
    <property type="entry name" value="PROTEIN-METHIONINE-SULFOXIDE REDUCTASE HEME-BINDING SUBUNIT MSRQ"/>
    <property type="match status" value="1"/>
</dbReference>
<feature type="domain" description="Ferric oxidoreductase" evidence="8">
    <location>
        <begin position="43"/>
        <end position="156"/>
    </location>
</feature>
<comment type="caution">
    <text evidence="9">The sequence shown here is derived from an EMBL/GenBank/DDBJ whole genome shotgun (WGS) entry which is preliminary data.</text>
</comment>
<keyword evidence="5" id="KW-0408">Iron</keyword>
<dbReference type="Pfam" id="PF01794">
    <property type="entry name" value="Ferric_reduct"/>
    <property type="match status" value="1"/>
</dbReference>
<feature type="transmembrane region" description="Helical" evidence="7">
    <location>
        <begin position="148"/>
        <end position="164"/>
    </location>
</feature>
<dbReference type="RefSeq" id="WP_342846016.1">
    <property type="nucleotide sequence ID" value="NZ_JBBMQO010000001.1"/>
</dbReference>
<evidence type="ECO:0000313" key="9">
    <source>
        <dbReference type="EMBL" id="MEM5500072.1"/>
    </source>
</evidence>
<dbReference type="EMBL" id="JBBMQO010000001">
    <property type="protein sequence ID" value="MEM5500072.1"/>
    <property type="molecule type" value="Genomic_DNA"/>
</dbReference>
<keyword evidence="4 7" id="KW-1133">Transmembrane helix</keyword>
<protein>
    <submittedName>
        <fullName evidence="9">Ferric reductase-like transmembrane domain-containing protein</fullName>
    </submittedName>
</protein>
<keyword evidence="2" id="KW-0813">Transport</keyword>
<feature type="transmembrane region" description="Helical" evidence="7">
    <location>
        <begin position="12"/>
        <end position="30"/>
    </location>
</feature>
<keyword evidence="10" id="KW-1185">Reference proteome</keyword>
<feature type="transmembrane region" description="Helical" evidence="7">
    <location>
        <begin position="108"/>
        <end position="128"/>
    </location>
</feature>
<proteinExistence type="predicted"/>